<name>A0A3M7QZR2_BRAPC</name>
<comment type="caution">
    <text evidence="3">The sequence shown here is derived from an EMBL/GenBank/DDBJ whole genome shotgun (WGS) entry which is preliminary data.</text>
</comment>
<dbReference type="EMBL" id="REGN01004611">
    <property type="protein sequence ID" value="RNA16837.1"/>
    <property type="molecule type" value="Genomic_DNA"/>
</dbReference>
<evidence type="ECO:0000256" key="2">
    <source>
        <dbReference type="SAM" id="SignalP"/>
    </source>
</evidence>
<accession>A0A3M7QZR2</accession>
<feature type="compositionally biased region" description="Basic and acidic residues" evidence="1">
    <location>
        <begin position="22"/>
        <end position="44"/>
    </location>
</feature>
<keyword evidence="4" id="KW-1185">Reference proteome</keyword>
<evidence type="ECO:0000313" key="4">
    <source>
        <dbReference type="Proteomes" id="UP000276133"/>
    </source>
</evidence>
<evidence type="ECO:0000256" key="1">
    <source>
        <dbReference type="SAM" id="MobiDB-lite"/>
    </source>
</evidence>
<keyword evidence="2" id="KW-0732">Signal</keyword>
<proteinExistence type="predicted"/>
<protein>
    <submittedName>
        <fullName evidence="3">Uncharacterized protein</fullName>
    </submittedName>
</protein>
<organism evidence="3 4">
    <name type="scientific">Brachionus plicatilis</name>
    <name type="common">Marine rotifer</name>
    <name type="synonym">Brachionus muelleri</name>
    <dbReference type="NCBI Taxonomy" id="10195"/>
    <lineage>
        <taxon>Eukaryota</taxon>
        <taxon>Metazoa</taxon>
        <taxon>Spiralia</taxon>
        <taxon>Gnathifera</taxon>
        <taxon>Rotifera</taxon>
        <taxon>Eurotatoria</taxon>
        <taxon>Monogononta</taxon>
        <taxon>Pseudotrocha</taxon>
        <taxon>Ploima</taxon>
        <taxon>Brachionidae</taxon>
        <taxon>Brachionus</taxon>
    </lineage>
</organism>
<sequence>MNKALNLVLVLALVASLMVVSEARRGQQRERPGLRPRPRPEPSKKMIHQKSFPFPIDRQDVSNPLTLIPNFGKTFRKED</sequence>
<feature type="signal peptide" evidence="2">
    <location>
        <begin position="1"/>
        <end position="23"/>
    </location>
</feature>
<dbReference type="AlphaFoldDB" id="A0A3M7QZR2"/>
<dbReference type="Proteomes" id="UP000276133">
    <property type="component" value="Unassembled WGS sequence"/>
</dbReference>
<feature type="chain" id="PRO_5018084697" evidence="2">
    <location>
        <begin position="24"/>
        <end position="79"/>
    </location>
</feature>
<gene>
    <name evidence="3" type="ORF">BpHYR1_010198</name>
</gene>
<evidence type="ECO:0000313" key="3">
    <source>
        <dbReference type="EMBL" id="RNA16837.1"/>
    </source>
</evidence>
<feature type="region of interest" description="Disordered" evidence="1">
    <location>
        <begin position="22"/>
        <end position="79"/>
    </location>
</feature>
<reference evidence="3 4" key="1">
    <citation type="journal article" date="2018" name="Sci. Rep.">
        <title>Genomic signatures of local adaptation to the degree of environmental predictability in rotifers.</title>
        <authorList>
            <person name="Franch-Gras L."/>
            <person name="Hahn C."/>
            <person name="Garcia-Roger E.M."/>
            <person name="Carmona M.J."/>
            <person name="Serra M."/>
            <person name="Gomez A."/>
        </authorList>
    </citation>
    <scope>NUCLEOTIDE SEQUENCE [LARGE SCALE GENOMIC DNA]</scope>
    <source>
        <strain evidence="3">HYR1</strain>
    </source>
</reference>